<comment type="caution">
    <text evidence="1">The sequence shown here is derived from an EMBL/GenBank/DDBJ whole genome shotgun (WGS) entry which is preliminary data.</text>
</comment>
<protein>
    <submittedName>
        <fullName evidence="1">Uncharacterized protein</fullName>
    </submittedName>
</protein>
<accession>A0AC61PJR3</accession>
<proteinExistence type="predicted"/>
<dbReference type="EMBL" id="FWXZ01000002">
    <property type="protein sequence ID" value="SMC48915.1"/>
    <property type="molecule type" value="Genomic_DNA"/>
</dbReference>
<evidence type="ECO:0000313" key="1">
    <source>
        <dbReference type="EMBL" id="SMC48915.1"/>
    </source>
</evidence>
<name>A0AC61PJR3_9FIRM</name>
<gene>
    <name evidence="1" type="ORF">SAMN06297397_1025</name>
</gene>
<keyword evidence="2" id="KW-1185">Reference proteome</keyword>
<evidence type="ECO:0000313" key="2">
    <source>
        <dbReference type="Proteomes" id="UP000192328"/>
    </source>
</evidence>
<organism evidence="1 2">
    <name type="scientific">Aristaeella lactis</name>
    <dbReference type="NCBI Taxonomy" id="3046383"/>
    <lineage>
        <taxon>Bacteria</taxon>
        <taxon>Bacillati</taxon>
        <taxon>Bacillota</taxon>
        <taxon>Clostridia</taxon>
        <taxon>Eubacteriales</taxon>
        <taxon>Aristaeellaceae</taxon>
        <taxon>Aristaeella</taxon>
    </lineage>
</organism>
<dbReference type="Proteomes" id="UP000192328">
    <property type="component" value="Unassembled WGS sequence"/>
</dbReference>
<reference evidence="1" key="1">
    <citation type="submission" date="2017-04" db="EMBL/GenBank/DDBJ databases">
        <authorList>
            <person name="Varghese N."/>
            <person name="Submissions S."/>
        </authorList>
    </citation>
    <scope>NUCLEOTIDE SEQUENCE</scope>
    <source>
        <strain evidence="1">WTE2008</strain>
    </source>
</reference>
<sequence length="98" mass="10956">MQFIVKAYDGKNMLEKRMAVRPRHLEGMKALGKQIICAGGLLDEEGRMKGSALVMEFEDRAALDAYLAAEPYVTEGVWEKIEVEPMNVVLVLGEKTVK</sequence>